<feature type="DNA-binding region" description="H-T-H motif" evidence="2">
    <location>
        <begin position="34"/>
        <end position="53"/>
    </location>
</feature>
<evidence type="ECO:0000256" key="2">
    <source>
        <dbReference type="PROSITE-ProRule" id="PRU00335"/>
    </source>
</evidence>
<dbReference type="SUPFAM" id="SSF46689">
    <property type="entry name" value="Homeodomain-like"/>
    <property type="match status" value="1"/>
</dbReference>
<dbReference type="GO" id="GO:0003677">
    <property type="term" value="F:DNA binding"/>
    <property type="evidence" value="ECO:0007669"/>
    <property type="project" value="UniProtKB-UniRule"/>
</dbReference>
<dbReference type="InterPro" id="IPR009057">
    <property type="entry name" value="Homeodomain-like_sf"/>
</dbReference>
<proteinExistence type="predicted"/>
<evidence type="ECO:0000259" key="3">
    <source>
        <dbReference type="PROSITE" id="PS50977"/>
    </source>
</evidence>
<name>A0A3G1KME3_FORW1</name>
<evidence type="ECO:0000256" key="1">
    <source>
        <dbReference type="ARBA" id="ARBA00023125"/>
    </source>
</evidence>
<dbReference type="RefSeq" id="WP_214659010.1">
    <property type="nucleotide sequence ID" value="NZ_CP017634.1"/>
</dbReference>
<gene>
    <name evidence="4" type="ORF">DCMF_01205</name>
</gene>
<dbReference type="KEGG" id="fwa:DCMF_01205"/>
<protein>
    <recommendedName>
        <fullName evidence="3">HTH tetR-type domain-containing protein</fullName>
    </recommendedName>
</protein>
<dbReference type="Pfam" id="PF00440">
    <property type="entry name" value="TetR_N"/>
    <property type="match status" value="1"/>
</dbReference>
<dbReference type="InterPro" id="IPR001647">
    <property type="entry name" value="HTH_TetR"/>
</dbReference>
<dbReference type="PROSITE" id="PS50977">
    <property type="entry name" value="HTH_TETR_2"/>
    <property type="match status" value="1"/>
</dbReference>
<feature type="domain" description="HTH tetR-type" evidence="3">
    <location>
        <begin position="11"/>
        <end position="71"/>
    </location>
</feature>
<dbReference type="InterPro" id="IPR050624">
    <property type="entry name" value="HTH-type_Tx_Regulator"/>
</dbReference>
<dbReference type="EMBL" id="CP017634">
    <property type="protein sequence ID" value="ATW23597.1"/>
    <property type="molecule type" value="Genomic_DNA"/>
</dbReference>
<dbReference type="AlphaFoldDB" id="A0A3G1KME3"/>
<organism evidence="4 5">
    <name type="scientific">Formimonas warabiya</name>
    <dbReference type="NCBI Taxonomy" id="1761012"/>
    <lineage>
        <taxon>Bacteria</taxon>
        <taxon>Bacillati</taxon>
        <taxon>Bacillota</taxon>
        <taxon>Clostridia</taxon>
        <taxon>Eubacteriales</taxon>
        <taxon>Peptococcaceae</taxon>
        <taxon>Candidatus Formimonas</taxon>
    </lineage>
</organism>
<dbReference type="Gene3D" id="1.10.357.10">
    <property type="entry name" value="Tetracycline Repressor, domain 2"/>
    <property type="match status" value="1"/>
</dbReference>
<evidence type="ECO:0000313" key="4">
    <source>
        <dbReference type="EMBL" id="ATW23597.1"/>
    </source>
</evidence>
<sequence length="201" mass="23580">MPKGFTDHEKERINSEIIEQGRRLFSTYGLKKTSIEEITKAVHISQGSFYIFYPSKEALYFKILELEEAKIKLKLSETISNDKDSVKKFLLRAYEVVDTNPFIRQVTFDDNMQELLRKLPEQELKAHLNRDTDSLLPLIQRWHENGIRFNEDPEMVAALFRSIFFMAFHKKEIGEAIYPKMIELLVNLVVDGLCREEAPHD</sequence>
<reference evidence="4 5" key="1">
    <citation type="submission" date="2016-10" db="EMBL/GenBank/DDBJ databases">
        <title>Complete Genome Sequence of Peptococcaceae strain DCMF.</title>
        <authorList>
            <person name="Edwards R.J."/>
            <person name="Holland S.I."/>
            <person name="Deshpande N.P."/>
            <person name="Wong Y.K."/>
            <person name="Ertan H."/>
            <person name="Manefield M."/>
            <person name="Russell T.L."/>
            <person name="Lee M.J."/>
        </authorList>
    </citation>
    <scope>NUCLEOTIDE SEQUENCE [LARGE SCALE GENOMIC DNA]</scope>
    <source>
        <strain evidence="4 5">DCMF</strain>
    </source>
</reference>
<accession>A0A3G1KME3</accession>
<keyword evidence="5" id="KW-1185">Reference proteome</keyword>
<dbReference type="PANTHER" id="PTHR43479:SF11">
    <property type="entry name" value="ACREF_ENVCD OPERON REPRESSOR-RELATED"/>
    <property type="match status" value="1"/>
</dbReference>
<dbReference type="PANTHER" id="PTHR43479">
    <property type="entry name" value="ACREF/ENVCD OPERON REPRESSOR-RELATED"/>
    <property type="match status" value="1"/>
</dbReference>
<evidence type="ECO:0000313" key="5">
    <source>
        <dbReference type="Proteomes" id="UP000323521"/>
    </source>
</evidence>
<keyword evidence="1 2" id="KW-0238">DNA-binding</keyword>
<dbReference type="Proteomes" id="UP000323521">
    <property type="component" value="Chromosome"/>
</dbReference>